<evidence type="ECO:0000256" key="3">
    <source>
        <dbReference type="ARBA" id="ARBA00022764"/>
    </source>
</evidence>
<evidence type="ECO:0000259" key="4">
    <source>
        <dbReference type="SMART" id="SM00858"/>
    </source>
</evidence>
<dbReference type="PANTHER" id="PTHR36307:SF1">
    <property type="entry name" value="FLAGELLA BASAL BODY P-RING FORMATION PROTEIN FLGA"/>
    <property type="match status" value="1"/>
</dbReference>
<dbReference type="OrthoDB" id="8561436at2"/>
<dbReference type="InterPro" id="IPR041231">
    <property type="entry name" value="FlgA_N"/>
</dbReference>
<organism evidence="5 6">
    <name type="scientific">Chitiniphilus eburneus</name>
    <dbReference type="NCBI Taxonomy" id="2571148"/>
    <lineage>
        <taxon>Bacteria</taxon>
        <taxon>Pseudomonadati</taxon>
        <taxon>Pseudomonadota</taxon>
        <taxon>Betaproteobacteria</taxon>
        <taxon>Neisseriales</taxon>
        <taxon>Chitinibacteraceae</taxon>
        <taxon>Chitiniphilus</taxon>
    </lineage>
</organism>
<name>A0A4U0PY55_9NEIS</name>
<dbReference type="Pfam" id="PF17656">
    <property type="entry name" value="ChapFlgA_N"/>
    <property type="match status" value="1"/>
</dbReference>
<dbReference type="Pfam" id="PF13144">
    <property type="entry name" value="ChapFlgA"/>
    <property type="match status" value="1"/>
</dbReference>
<dbReference type="NCBIfam" id="TIGR03170">
    <property type="entry name" value="flgA_cterm"/>
    <property type="match status" value="1"/>
</dbReference>
<dbReference type="AlphaFoldDB" id="A0A4U0PY55"/>
<dbReference type="InterPro" id="IPR039246">
    <property type="entry name" value="Flagellar_FlgA"/>
</dbReference>
<dbReference type="Gene3D" id="3.90.1210.10">
    <property type="entry name" value="Antifreeze-like/N-acetylneuraminic acid synthase C-terminal domain"/>
    <property type="match status" value="1"/>
</dbReference>
<comment type="caution">
    <text evidence="5">The sequence shown here is derived from an EMBL/GenBank/DDBJ whole genome shotgun (WGS) entry which is preliminary data.</text>
</comment>
<dbReference type="Proteomes" id="UP000310016">
    <property type="component" value="Unassembled WGS sequence"/>
</dbReference>
<evidence type="ECO:0000313" key="5">
    <source>
        <dbReference type="EMBL" id="TJZ73546.1"/>
    </source>
</evidence>
<keyword evidence="6" id="KW-1185">Reference proteome</keyword>
<dbReference type="GO" id="GO:0042597">
    <property type="term" value="C:periplasmic space"/>
    <property type="evidence" value="ECO:0007669"/>
    <property type="project" value="UniProtKB-SubCell"/>
</dbReference>
<proteinExistence type="predicted"/>
<evidence type="ECO:0000256" key="2">
    <source>
        <dbReference type="ARBA" id="ARBA00022729"/>
    </source>
</evidence>
<dbReference type="InterPro" id="IPR013974">
    <property type="entry name" value="SAF"/>
</dbReference>
<evidence type="ECO:0000256" key="1">
    <source>
        <dbReference type="ARBA" id="ARBA00004418"/>
    </source>
</evidence>
<evidence type="ECO:0000313" key="6">
    <source>
        <dbReference type="Proteomes" id="UP000310016"/>
    </source>
</evidence>
<accession>A0A4U0PY55</accession>
<protein>
    <submittedName>
        <fullName evidence="5">Flagellar basal body P-ring formation protein FlgA</fullName>
    </submittedName>
</protein>
<dbReference type="CDD" id="cd11614">
    <property type="entry name" value="SAF_CpaB_FlgA_like"/>
    <property type="match status" value="1"/>
</dbReference>
<dbReference type="InterPro" id="IPR017585">
    <property type="entry name" value="SAF_FlgA"/>
</dbReference>
<keyword evidence="3" id="KW-0574">Periplasm</keyword>
<dbReference type="EMBL" id="SUMF01000009">
    <property type="protein sequence ID" value="TJZ73546.1"/>
    <property type="molecule type" value="Genomic_DNA"/>
</dbReference>
<gene>
    <name evidence="5" type="primary">flgA</name>
    <name evidence="5" type="ORF">FAZ21_10170</name>
</gene>
<feature type="domain" description="SAF" evidence="4">
    <location>
        <begin position="177"/>
        <end position="239"/>
    </location>
</feature>
<comment type="subcellular location">
    <subcellularLocation>
        <location evidence="1">Periplasm</location>
    </subcellularLocation>
</comment>
<sequence>MVHKHGPGKKEQATRRHPVGRQVIRHGFDTLRPMRRPDVEARARTGAWAGKALCQISPNCRPCGPVVYHPAMSDLTARTLRLITFCLASPFVFAAPQDLRAVQDAVANWLDVQLAPTPGASYRLGEIDNRLRLDGCLQLDLQLPQGYRLVGKTMVRVRCIEGARWAVNYPVTVSILATYYVAARPLASGRTLQMGDLAPQQGDLAQLPGSVILDPAMAVGRVLNSAVSQGGALRGEMLRAATSVRQNQRVRVVFHLDGLEVTNEGVALNNAAVGEVVRVRVGNNQIVSGVALENGRVQASQ</sequence>
<dbReference type="PANTHER" id="PTHR36307">
    <property type="entry name" value="FLAGELLA BASAL BODY P-RING FORMATION PROTEIN FLGA"/>
    <property type="match status" value="1"/>
</dbReference>
<keyword evidence="2" id="KW-0732">Signal</keyword>
<keyword evidence="5" id="KW-0969">Cilium</keyword>
<reference evidence="5 6" key="1">
    <citation type="submission" date="2019-04" db="EMBL/GenBank/DDBJ databases">
        <title>Chitiniphilus eburnea sp. nov., a novel chitinolytic bacterium isolated from aquaculture sludge.</title>
        <authorList>
            <person name="Sheng M."/>
        </authorList>
    </citation>
    <scope>NUCLEOTIDE SEQUENCE [LARGE SCALE GENOMIC DNA]</scope>
    <source>
        <strain evidence="5 6">HX-2-15</strain>
    </source>
</reference>
<keyword evidence="5" id="KW-0282">Flagellum</keyword>
<dbReference type="SMART" id="SM00858">
    <property type="entry name" value="SAF"/>
    <property type="match status" value="1"/>
</dbReference>
<keyword evidence="5" id="KW-0966">Cell projection</keyword>
<dbReference type="Gene3D" id="2.30.30.760">
    <property type="match status" value="1"/>
</dbReference>
<dbReference type="GO" id="GO:0044780">
    <property type="term" value="P:bacterial-type flagellum assembly"/>
    <property type="evidence" value="ECO:0007669"/>
    <property type="project" value="InterPro"/>
</dbReference>